<dbReference type="Proteomes" id="UP000235347">
    <property type="component" value="Unassembled WGS sequence"/>
</dbReference>
<dbReference type="InterPro" id="IPR036188">
    <property type="entry name" value="FAD/NAD-bd_sf"/>
</dbReference>
<evidence type="ECO:0000313" key="14">
    <source>
        <dbReference type="EMBL" id="PMS23346.1"/>
    </source>
</evidence>
<dbReference type="RefSeq" id="WP_102610650.1">
    <property type="nucleotide sequence ID" value="NZ_CADIKD010000015.1"/>
</dbReference>
<evidence type="ECO:0000256" key="11">
    <source>
        <dbReference type="RuleBase" id="RU003691"/>
    </source>
</evidence>
<dbReference type="InterPro" id="IPR001100">
    <property type="entry name" value="Pyr_nuc-diS_OxRdtase"/>
</dbReference>
<evidence type="ECO:0000256" key="4">
    <source>
        <dbReference type="ARBA" id="ARBA00022857"/>
    </source>
</evidence>
<accession>A0A2N7W1Q5</accession>
<dbReference type="InterPro" id="IPR023753">
    <property type="entry name" value="FAD/NAD-binding_dom"/>
</dbReference>
<dbReference type="Pfam" id="PF02852">
    <property type="entry name" value="Pyr_redox_dim"/>
    <property type="match status" value="1"/>
</dbReference>
<keyword evidence="15" id="KW-1185">Reference proteome</keyword>
<dbReference type="PROSITE" id="PS00076">
    <property type="entry name" value="PYRIDINE_REDOX_1"/>
    <property type="match status" value="1"/>
</dbReference>
<feature type="domain" description="FAD/NAD(P)-binding" evidence="13">
    <location>
        <begin position="7"/>
        <end position="319"/>
    </location>
</feature>
<dbReference type="Gene3D" id="3.50.50.60">
    <property type="entry name" value="FAD/NAD(P)-binding domain"/>
    <property type="match status" value="2"/>
</dbReference>
<evidence type="ECO:0000313" key="15">
    <source>
        <dbReference type="Proteomes" id="UP000235347"/>
    </source>
</evidence>
<reference evidence="14 15" key="1">
    <citation type="submission" date="2018-01" db="EMBL/GenBank/DDBJ databases">
        <title>Whole genome analyses suggest that Burkholderia sensu lato contains two further novel genera in the rhizoxinica-symbiotica group Mycetohabitans gen. nov., and Trinickia gen. nov.: implications for the evolution of diazotrophy and nodulation in the Burkholderiaceae.</title>
        <authorList>
            <person name="Estrada-de los Santos P."/>
            <person name="Palmer M."/>
            <person name="Chavez-Ramirez B."/>
            <person name="Beukes C."/>
            <person name="Steenkamp E.T."/>
            <person name="Hirsch A.M."/>
            <person name="Manyaka P."/>
            <person name="Maluk M."/>
            <person name="Lafos M."/>
            <person name="Crook M."/>
            <person name="Gross E."/>
            <person name="Simon M.F."/>
            <person name="Bueno dos Reis Junior F."/>
            <person name="Poole P.S."/>
            <person name="Venter S.N."/>
            <person name="James E.K."/>
        </authorList>
    </citation>
    <scope>NUCLEOTIDE SEQUENCE [LARGE SCALE GENOMIC DNA]</scope>
    <source>
        <strain evidence="14 15">GP25-8</strain>
    </source>
</reference>
<keyword evidence="7 11" id="KW-0676">Redox-active center</keyword>
<evidence type="ECO:0000256" key="10">
    <source>
        <dbReference type="PIRSR" id="PIRSR000350-4"/>
    </source>
</evidence>
<comment type="caution">
    <text evidence="14">The sequence shown here is derived from an EMBL/GenBank/DDBJ whole genome shotgun (WGS) entry which is preliminary data.</text>
</comment>
<dbReference type="PRINTS" id="PR00368">
    <property type="entry name" value="FADPNR"/>
</dbReference>
<proteinExistence type="inferred from homology"/>
<keyword evidence="4" id="KW-0521">NADP</keyword>
<dbReference type="GO" id="GO:0003955">
    <property type="term" value="F:NAD(P)H dehydrogenase (quinone) activity"/>
    <property type="evidence" value="ECO:0007669"/>
    <property type="project" value="TreeGrafter"/>
</dbReference>
<evidence type="ECO:0000256" key="6">
    <source>
        <dbReference type="ARBA" id="ARBA00023157"/>
    </source>
</evidence>
<comment type="similarity">
    <text evidence="1 11">Belongs to the class-I pyridine nucleotide-disulfide oxidoreductase family.</text>
</comment>
<dbReference type="PANTHER" id="PTHR43014">
    <property type="entry name" value="MERCURIC REDUCTASE"/>
    <property type="match status" value="1"/>
</dbReference>
<name>A0A2N7W1Q5_9BURK</name>
<organism evidence="14 15">
    <name type="scientific">Trinickia soli</name>
    <dbReference type="NCBI Taxonomy" id="380675"/>
    <lineage>
        <taxon>Bacteria</taxon>
        <taxon>Pseudomonadati</taxon>
        <taxon>Pseudomonadota</taxon>
        <taxon>Betaproteobacteria</taxon>
        <taxon>Burkholderiales</taxon>
        <taxon>Burkholderiaceae</taxon>
        <taxon>Trinickia</taxon>
    </lineage>
</organism>
<feature type="active site" description="Proton acceptor" evidence="8">
    <location>
        <position position="441"/>
    </location>
</feature>
<dbReference type="SUPFAM" id="SSF55424">
    <property type="entry name" value="FAD/NAD-linked reductases, dimerisation (C-terminal) domain"/>
    <property type="match status" value="1"/>
</dbReference>
<comment type="cofactor">
    <cofactor evidence="9">
        <name>FAD</name>
        <dbReference type="ChEBI" id="CHEBI:57692"/>
    </cofactor>
    <text evidence="9">Binds 1 FAD per subunit.</text>
</comment>
<dbReference type="InterPro" id="IPR004099">
    <property type="entry name" value="Pyr_nucl-diS_OxRdtase_dimer"/>
</dbReference>
<keyword evidence="9" id="KW-0547">Nucleotide-binding</keyword>
<dbReference type="PIRSF" id="PIRSF000350">
    <property type="entry name" value="Mercury_reductase_MerA"/>
    <property type="match status" value="1"/>
</dbReference>
<evidence type="ECO:0000259" key="12">
    <source>
        <dbReference type="Pfam" id="PF02852"/>
    </source>
</evidence>
<dbReference type="Pfam" id="PF07992">
    <property type="entry name" value="Pyr_redox_2"/>
    <property type="match status" value="1"/>
</dbReference>
<dbReference type="PANTHER" id="PTHR43014:SF2">
    <property type="entry name" value="MERCURIC REDUCTASE"/>
    <property type="match status" value="1"/>
</dbReference>
<keyword evidence="3 9" id="KW-0274">FAD</keyword>
<feature type="binding site" evidence="9">
    <location>
        <position position="200"/>
    </location>
    <ligand>
        <name>NAD(+)</name>
        <dbReference type="ChEBI" id="CHEBI:57540"/>
    </ligand>
</feature>
<dbReference type="InterPro" id="IPR012999">
    <property type="entry name" value="Pyr_OxRdtase_I_AS"/>
</dbReference>
<dbReference type="Gene3D" id="3.30.390.30">
    <property type="match status" value="1"/>
</dbReference>
<dbReference type="AlphaFoldDB" id="A0A2N7W1Q5"/>
<keyword evidence="2 11" id="KW-0285">Flavoprotein</keyword>
<evidence type="ECO:0000256" key="2">
    <source>
        <dbReference type="ARBA" id="ARBA00022630"/>
    </source>
</evidence>
<keyword evidence="5 11" id="KW-0560">Oxidoreductase</keyword>
<dbReference type="EMBL" id="PNYB01000012">
    <property type="protein sequence ID" value="PMS23346.1"/>
    <property type="molecule type" value="Genomic_DNA"/>
</dbReference>
<evidence type="ECO:0000256" key="8">
    <source>
        <dbReference type="PIRSR" id="PIRSR000350-2"/>
    </source>
</evidence>
<gene>
    <name evidence="14" type="ORF">C0Z19_15105</name>
</gene>
<protein>
    <submittedName>
        <fullName evidence="14">Mercuric reductase</fullName>
    </submittedName>
</protein>
<dbReference type="PRINTS" id="PR00411">
    <property type="entry name" value="PNDRDTASEI"/>
</dbReference>
<dbReference type="GO" id="GO:0050660">
    <property type="term" value="F:flavin adenine dinucleotide binding"/>
    <property type="evidence" value="ECO:0007669"/>
    <property type="project" value="TreeGrafter"/>
</dbReference>
<dbReference type="InterPro" id="IPR016156">
    <property type="entry name" value="FAD/NAD-linked_Rdtase_dimer_sf"/>
</dbReference>
<dbReference type="NCBIfam" id="NF004992">
    <property type="entry name" value="PRK06370.1-4"/>
    <property type="match status" value="1"/>
</dbReference>
<sequence>MTQRFEAIIIGTGQSGPPLAARLSGAGMKVAIVERARFGGTCVNTGCIPTKTLIASAYAAHLARRADEFGVAVGGPVTVDMKQVKARKDRISAHSSQGVEQWVRALENCTVYRGHARFESAHVVRVDDELLEADRIYINVGGRALIPSMQGLDQVDYLTNSSMMDVDFVPEHLIVVGGSYVGLEFGQMYRRFGSRVTIVEKGARLIAREDEDVSQAVREILESEGIDIQLNANCLTVRRDAGNVVVGLDCATGAREVTGSHLLLAVGRVPNTDDLGLDRAGVETDARGYIKVDEQLRTSVPNIWALGDCNGRGAFTHTSYNDYEIVAANLLDNDARKVSDRISAYAMFIDPPLGRAGMTQAEAMQSGRKLLVGTRPMTRVGRAVEKGESKGFMKVIVDAETELILGASILGVTGDEVIHSLLDVMYAKAPYRTISRAMHIHPTVSELVPTLLQELQPVG</sequence>
<feature type="binding site" evidence="9">
    <location>
        <position position="308"/>
    </location>
    <ligand>
        <name>FAD</name>
        <dbReference type="ChEBI" id="CHEBI:57692"/>
    </ligand>
</feature>
<feature type="binding site" evidence="9">
    <location>
        <position position="51"/>
    </location>
    <ligand>
        <name>FAD</name>
        <dbReference type="ChEBI" id="CHEBI:57692"/>
    </ligand>
</feature>
<dbReference type="GO" id="GO:0016668">
    <property type="term" value="F:oxidoreductase activity, acting on a sulfur group of donors, NAD(P) as acceptor"/>
    <property type="evidence" value="ECO:0007669"/>
    <property type="project" value="InterPro"/>
</dbReference>
<dbReference type="NCBIfam" id="NF004990">
    <property type="entry name" value="PRK06370.1-1"/>
    <property type="match status" value="1"/>
</dbReference>
<evidence type="ECO:0000259" key="13">
    <source>
        <dbReference type="Pfam" id="PF07992"/>
    </source>
</evidence>
<evidence type="ECO:0000256" key="3">
    <source>
        <dbReference type="ARBA" id="ARBA00022827"/>
    </source>
</evidence>
<keyword evidence="9" id="KW-0520">NAD</keyword>
<feature type="binding site" evidence="9">
    <location>
        <position position="267"/>
    </location>
    <ligand>
        <name>NAD(+)</name>
        <dbReference type="ChEBI" id="CHEBI:57540"/>
    </ligand>
</feature>
<feature type="disulfide bond" description="Redox-active" evidence="10">
    <location>
        <begin position="42"/>
        <end position="47"/>
    </location>
</feature>
<evidence type="ECO:0000256" key="5">
    <source>
        <dbReference type="ARBA" id="ARBA00023002"/>
    </source>
</evidence>
<evidence type="ECO:0000256" key="1">
    <source>
        <dbReference type="ARBA" id="ARBA00007532"/>
    </source>
</evidence>
<keyword evidence="6" id="KW-1015">Disulfide bond</keyword>
<feature type="binding site" evidence="9">
    <location>
        <begin position="177"/>
        <end position="184"/>
    </location>
    <ligand>
        <name>NAD(+)</name>
        <dbReference type="ChEBI" id="CHEBI:57540"/>
    </ligand>
</feature>
<dbReference type="SUPFAM" id="SSF51905">
    <property type="entry name" value="FAD/NAD(P)-binding domain"/>
    <property type="match status" value="1"/>
</dbReference>
<feature type="domain" description="Pyridine nucleotide-disulphide oxidoreductase dimerisation" evidence="12">
    <location>
        <begin position="345"/>
        <end position="450"/>
    </location>
</feature>
<evidence type="ECO:0000256" key="7">
    <source>
        <dbReference type="ARBA" id="ARBA00023284"/>
    </source>
</evidence>
<evidence type="ECO:0000256" key="9">
    <source>
        <dbReference type="PIRSR" id="PIRSR000350-3"/>
    </source>
</evidence>